<evidence type="ECO:0000256" key="7">
    <source>
        <dbReference type="ARBA" id="ARBA00023136"/>
    </source>
</evidence>
<dbReference type="PROSITE" id="PS00216">
    <property type="entry name" value="SUGAR_TRANSPORT_1"/>
    <property type="match status" value="1"/>
</dbReference>
<comment type="similarity">
    <text evidence="8">Belongs to the major facilitator superfamily. Sugar transporter (TC 2.A.1.1) family.</text>
</comment>
<evidence type="ECO:0000256" key="4">
    <source>
        <dbReference type="ARBA" id="ARBA00022597"/>
    </source>
</evidence>
<keyword evidence="4" id="KW-0762">Sugar transport</keyword>
<feature type="transmembrane region" description="Helical" evidence="9">
    <location>
        <begin position="222"/>
        <end position="240"/>
    </location>
</feature>
<dbReference type="PANTHER" id="PTHR48021">
    <property type="match status" value="1"/>
</dbReference>
<feature type="transmembrane region" description="Helical" evidence="9">
    <location>
        <begin position="193"/>
        <end position="210"/>
    </location>
</feature>
<dbReference type="GO" id="GO:0022857">
    <property type="term" value="F:transmembrane transporter activity"/>
    <property type="evidence" value="ECO:0007669"/>
    <property type="project" value="InterPro"/>
</dbReference>
<dbReference type="PROSITE" id="PS00217">
    <property type="entry name" value="SUGAR_TRANSPORT_2"/>
    <property type="match status" value="1"/>
</dbReference>
<dbReference type="InterPro" id="IPR005828">
    <property type="entry name" value="MFS_sugar_transport-like"/>
</dbReference>
<proteinExistence type="inferred from homology"/>
<dbReference type="InterPro" id="IPR050549">
    <property type="entry name" value="MFS_Trehalose_Transporter"/>
</dbReference>
<keyword evidence="6 9" id="KW-1133">Transmembrane helix</keyword>
<accession>A0A7R9I7R9</accession>
<evidence type="ECO:0000259" key="10">
    <source>
        <dbReference type="PROSITE" id="PS50850"/>
    </source>
</evidence>
<evidence type="ECO:0000256" key="2">
    <source>
        <dbReference type="ARBA" id="ARBA00022448"/>
    </source>
</evidence>
<organism evidence="11">
    <name type="scientific">Timema bartmani</name>
    <dbReference type="NCBI Taxonomy" id="61472"/>
    <lineage>
        <taxon>Eukaryota</taxon>
        <taxon>Metazoa</taxon>
        <taxon>Ecdysozoa</taxon>
        <taxon>Arthropoda</taxon>
        <taxon>Hexapoda</taxon>
        <taxon>Insecta</taxon>
        <taxon>Pterygota</taxon>
        <taxon>Neoptera</taxon>
        <taxon>Polyneoptera</taxon>
        <taxon>Phasmatodea</taxon>
        <taxon>Timematodea</taxon>
        <taxon>Timematoidea</taxon>
        <taxon>Timematidae</taxon>
        <taxon>Timema</taxon>
    </lineage>
</organism>
<feature type="transmembrane region" description="Helical" evidence="9">
    <location>
        <begin position="413"/>
        <end position="435"/>
    </location>
</feature>
<feature type="transmembrane region" description="Helical" evidence="9">
    <location>
        <begin position="447"/>
        <end position="471"/>
    </location>
</feature>
<dbReference type="Gene3D" id="1.20.1250.20">
    <property type="entry name" value="MFS general substrate transporter like domains"/>
    <property type="match status" value="1"/>
</dbReference>
<evidence type="ECO:0000256" key="3">
    <source>
        <dbReference type="ARBA" id="ARBA00022475"/>
    </source>
</evidence>
<feature type="transmembrane region" description="Helical" evidence="9">
    <location>
        <begin position="163"/>
        <end position="181"/>
    </location>
</feature>
<keyword evidence="2 8" id="KW-0813">Transport</keyword>
<feature type="transmembrane region" description="Helical" evidence="9">
    <location>
        <begin position="349"/>
        <end position="372"/>
    </location>
</feature>
<feature type="transmembrane region" description="Helical" evidence="9">
    <location>
        <begin position="516"/>
        <end position="534"/>
    </location>
</feature>
<dbReference type="AlphaFoldDB" id="A0A7R9I7R9"/>
<evidence type="ECO:0000256" key="8">
    <source>
        <dbReference type="RuleBase" id="RU003346"/>
    </source>
</evidence>
<dbReference type="FunFam" id="1.20.1250.20:FF:000218">
    <property type="entry name" value="facilitated trehalose transporter Tret1"/>
    <property type="match status" value="1"/>
</dbReference>
<dbReference type="SUPFAM" id="SSF103473">
    <property type="entry name" value="MFS general substrate transporter"/>
    <property type="match status" value="1"/>
</dbReference>
<name>A0A7R9I7R9_9NEOP</name>
<feature type="domain" description="Major facilitator superfamily (MFS) profile" evidence="10">
    <location>
        <begin position="68"/>
        <end position="538"/>
    </location>
</feature>
<gene>
    <name evidence="11" type="ORF">TBIB3V08_LOCUS11723</name>
</gene>
<dbReference type="PRINTS" id="PR00171">
    <property type="entry name" value="SUGRTRNSPORT"/>
</dbReference>
<dbReference type="InterPro" id="IPR020846">
    <property type="entry name" value="MFS_dom"/>
</dbReference>
<feature type="transmembrane region" description="Helical" evidence="9">
    <location>
        <begin position="246"/>
        <end position="267"/>
    </location>
</feature>
<evidence type="ECO:0000256" key="5">
    <source>
        <dbReference type="ARBA" id="ARBA00022692"/>
    </source>
</evidence>
<dbReference type="GO" id="GO:0005886">
    <property type="term" value="C:plasma membrane"/>
    <property type="evidence" value="ECO:0007669"/>
    <property type="project" value="UniProtKB-SubCell"/>
</dbReference>
<feature type="transmembrane region" description="Helical" evidence="9">
    <location>
        <begin position="384"/>
        <end position="406"/>
    </location>
</feature>
<reference evidence="11" key="1">
    <citation type="submission" date="2020-11" db="EMBL/GenBank/DDBJ databases">
        <authorList>
            <person name="Tran Van P."/>
        </authorList>
    </citation>
    <scope>NUCLEOTIDE SEQUENCE</scope>
</reference>
<keyword evidence="5 9" id="KW-0812">Transmembrane</keyword>
<dbReference type="InterPro" id="IPR036259">
    <property type="entry name" value="MFS_trans_sf"/>
</dbReference>
<dbReference type="PANTHER" id="PTHR48021:SF1">
    <property type="entry name" value="GH07001P-RELATED"/>
    <property type="match status" value="1"/>
</dbReference>
<dbReference type="PROSITE" id="PS50850">
    <property type="entry name" value="MFS"/>
    <property type="match status" value="1"/>
</dbReference>
<dbReference type="InterPro" id="IPR003663">
    <property type="entry name" value="Sugar/inositol_transpt"/>
</dbReference>
<evidence type="ECO:0000256" key="9">
    <source>
        <dbReference type="SAM" id="Phobius"/>
    </source>
</evidence>
<evidence type="ECO:0000256" key="1">
    <source>
        <dbReference type="ARBA" id="ARBA00004651"/>
    </source>
</evidence>
<keyword evidence="7 9" id="KW-0472">Membrane</keyword>
<feature type="transmembrane region" description="Helical" evidence="9">
    <location>
        <begin position="483"/>
        <end position="504"/>
    </location>
</feature>
<dbReference type="NCBIfam" id="TIGR00879">
    <property type="entry name" value="SP"/>
    <property type="match status" value="1"/>
</dbReference>
<dbReference type="Pfam" id="PF00083">
    <property type="entry name" value="Sugar_tr"/>
    <property type="match status" value="1"/>
</dbReference>
<protein>
    <recommendedName>
        <fullName evidence="10">Major facilitator superfamily (MFS) profile domain-containing protein</fullName>
    </recommendedName>
</protein>
<comment type="subcellular location">
    <subcellularLocation>
        <location evidence="1">Cell membrane</location>
        <topology evidence="1">Multi-pass membrane protein</topology>
    </subcellularLocation>
</comment>
<dbReference type="EMBL" id="OD571736">
    <property type="protein sequence ID" value="CAD7449448.1"/>
    <property type="molecule type" value="Genomic_DNA"/>
</dbReference>
<evidence type="ECO:0000256" key="6">
    <source>
        <dbReference type="ARBA" id="ARBA00022989"/>
    </source>
</evidence>
<dbReference type="InterPro" id="IPR005829">
    <property type="entry name" value="Sugar_transporter_CS"/>
</dbReference>
<evidence type="ECO:0000313" key="11">
    <source>
        <dbReference type="EMBL" id="CAD7449448.1"/>
    </source>
</evidence>
<keyword evidence="3" id="KW-1003">Cell membrane</keyword>
<sequence length="553" mass="60796">MEARRKMYRRPPQCKIYMEARRKMYRRPPQCLALGNLRFGVSCRVSSIPTGPWDVASNTASINTICCGSVFAWSAPALPYLQSALVSDDTNTQPGDNYTYYNVSEDLNQRRVNFDNNGSIGLPPDDTISVAEGSIISSLVAIGCLVGSLPAGQLANAFGRRTMLQVMNVPLLVGWIIIIFADRHVALLCTARFVQGISLGLGAVMTPLYNEEIADTHVRGSLGVIYDLMLTVGILWSYIAGASLPYLWLNISSAFTAVLSAIMLFFIPESPVHLLLKNKRKKAEDALRWLRSKKHDTNYDPNQEIHSLQRLVDKTKVDLHSRSITSLNPTSLAGMFTVNNFTGPTAKSFYIILSLLVLRQLGGINALTFYTVDIFKEAGSSMSPYVSSAVLGLVEFLMTLATFTFVDRLGRRTLLLLSSILMGACLTGISLLGYLKVFGYDVMLVEWLPLVLFALYLSAFSVGFGPIPWFMMAELIPTESKGWVTGVVATVNWLAMFLVTQLFPGMVVSIGSAGTFLVYGVLNILAAVFVFTCVPETRGKTIEMIQIELGGKF</sequence>